<dbReference type="SUPFAM" id="SSF47391">
    <property type="entry name" value="Dimerization-anchoring domain of cAMP-dependent PK regulatory subunit"/>
    <property type="match status" value="1"/>
</dbReference>
<feature type="coiled-coil region" evidence="1">
    <location>
        <begin position="664"/>
        <end position="691"/>
    </location>
</feature>
<feature type="compositionally biased region" description="Polar residues" evidence="2">
    <location>
        <begin position="505"/>
        <end position="521"/>
    </location>
</feature>
<accession>A0A834XRE1</accession>
<dbReference type="CDD" id="cd12100">
    <property type="entry name" value="DD_CABYR_SP17"/>
    <property type="match status" value="1"/>
</dbReference>
<feature type="region of interest" description="Disordered" evidence="2">
    <location>
        <begin position="596"/>
        <end position="624"/>
    </location>
</feature>
<dbReference type="Gene3D" id="1.20.5.190">
    <property type="match status" value="1"/>
</dbReference>
<comment type="caution">
    <text evidence="4">The sequence shown here is derived from an EMBL/GenBank/DDBJ whole genome shotgun (WGS) entry which is preliminary data.</text>
</comment>
<feature type="compositionally biased region" description="Basic and acidic residues" evidence="2">
    <location>
        <begin position="536"/>
        <end position="547"/>
    </location>
</feature>
<evidence type="ECO:0000313" key="4">
    <source>
        <dbReference type="EMBL" id="KAF7991178.1"/>
    </source>
</evidence>
<feature type="region of interest" description="Disordered" evidence="2">
    <location>
        <begin position="367"/>
        <end position="435"/>
    </location>
</feature>
<dbReference type="OrthoDB" id="6161835at2759"/>
<feature type="compositionally biased region" description="Polar residues" evidence="2">
    <location>
        <begin position="928"/>
        <end position="945"/>
    </location>
</feature>
<dbReference type="Gene3D" id="1.20.890.10">
    <property type="entry name" value="cAMP-dependent protein kinase regulatory subunit, dimerization-anchoring domain"/>
    <property type="match status" value="1"/>
</dbReference>
<dbReference type="Proteomes" id="UP000639338">
    <property type="component" value="Unassembled WGS sequence"/>
</dbReference>
<feature type="compositionally biased region" description="Polar residues" evidence="2">
    <location>
        <begin position="419"/>
        <end position="431"/>
    </location>
</feature>
<dbReference type="InterPro" id="IPR047579">
    <property type="entry name" value="DD_CABYR_SP17"/>
</dbReference>
<dbReference type="SMART" id="SM00015">
    <property type="entry name" value="IQ"/>
    <property type="match status" value="2"/>
</dbReference>
<dbReference type="SMART" id="SM00394">
    <property type="entry name" value="RIIa"/>
    <property type="match status" value="1"/>
</dbReference>
<proteinExistence type="predicted"/>
<dbReference type="EMBL" id="JACMRX010000004">
    <property type="protein sequence ID" value="KAF7991178.1"/>
    <property type="molecule type" value="Genomic_DNA"/>
</dbReference>
<feature type="compositionally biased region" description="Polar residues" evidence="2">
    <location>
        <begin position="388"/>
        <end position="403"/>
    </location>
</feature>
<dbReference type="Pfam" id="PF00612">
    <property type="entry name" value="IQ"/>
    <property type="match status" value="2"/>
</dbReference>
<protein>
    <recommendedName>
        <fullName evidence="3">RIIa domain-containing protein</fullName>
    </recommendedName>
</protein>
<feature type="compositionally biased region" description="Polar residues" evidence="2">
    <location>
        <begin position="486"/>
        <end position="496"/>
    </location>
</feature>
<evidence type="ECO:0000313" key="5">
    <source>
        <dbReference type="Proteomes" id="UP000639338"/>
    </source>
</evidence>
<reference evidence="4 5" key="1">
    <citation type="submission" date="2020-08" db="EMBL/GenBank/DDBJ databases">
        <title>Aphidius gifuensis genome sequencing and assembly.</title>
        <authorList>
            <person name="Du Z."/>
        </authorList>
    </citation>
    <scope>NUCLEOTIDE SEQUENCE [LARGE SCALE GENOMIC DNA]</scope>
    <source>
        <strain evidence="4">YNYX2018</strain>
        <tissue evidence="4">Adults</tissue>
    </source>
</reference>
<keyword evidence="5" id="KW-1185">Reference proteome</keyword>
<feature type="region of interest" description="Disordered" evidence="2">
    <location>
        <begin position="1641"/>
        <end position="1716"/>
    </location>
</feature>
<feature type="compositionally biased region" description="Basic and acidic residues" evidence="2">
    <location>
        <begin position="276"/>
        <end position="287"/>
    </location>
</feature>
<feature type="region of interest" description="Disordered" evidence="2">
    <location>
        <begin position="472"/>
        <end position="575"/>
    </location>
</feature>
<feature type="compositionally biased region" description="Polar residues" evidence="2">
    <location>
        <begin position="1649"/>
        <end position="1670"/>
    </location>
</feature>
<gene>
    <name evidence="4" type="ORF">HCN44_002740</name>
</gene>
<dbReference type="InterPro" id="IPR000048">
    <property type="entry name" value="IQ_motif_EF-hand-BS"/>
</dbReference>
<feature type="compositionally biased region" description="Basic and acidic residues" evidence="2">
    <location>
        <begin position="371"/>
        <end position="381"/>
    </location>
</feature>
<dbReference type="PROSITE" id="PS50096">
    <property type="entry name" value="IQ"/>
    <property type="match status" value="2"/>
</dbReference>
<evidence type="ECO:0000256" key="2">
    <source>
        <dbReference type="SAM" id="MobiDB-lite"/>
    </source>
</evidence>
<organism evidence="4 5">
    <name type="scientific">Aphidius gifuensis</name>
    <name type="common">Parasitoid wasp</name>
    <dbReference type="NCBI Taxonomy" id="684658"/>
    <lineage>
        <taxon>Eukaryota</taxon>
        <taxon>Metazoa</taxon>
        <taxon>Ecdysozoa</taxon>
        <taxon>Arthropoda</taxon>
        <taxon>Hexapoda</taxon>
        <taxon>Insecta</taxon>
        <taxon>Pterygota</taxon>
        <taxon>Neoptera</taxon>
        <taxon>Endopterygota</taxon>
        <taxon>Hymenoptera</taxon>
        <taxon>Apocrita</taxon>
        <taxon>Ichneumonoidea</taxon>
        <taxon>Braconidae</taxon>
        <taxon>Aphidiinae</taxon>
        <taxon>Aphidius</taxon>
    </lineage>
</organism>
<feature type="coiled-coil region" evidence="1">
    <location>
        <begin position="727"/>
        <end position="759"/>
    </location>
</feature>
<feature type="compositionally biased region" description="Basic and acidic residues" evidence="2">
    <location>
        <begin position="1706"/>
        <end position="1716"/>
    </location>
</feature>
<evidence type="ECO:0000259" key="3">
    <source>
        <dbReference type="SMART" id="SM00394"/>
    </source>
</evidence>
<feature type="compositionally biased region" description="Basic and acidic residues" evidence="2">
    <location>
        <begin position="233"/>
        <end position="256"/>
    </location>
</feature>
<feature type="compositionally biased region" description="Low complexity" evidence="2">
    <location>
        <begin position="596"/>
        <end position="613"/>
    </location>
</feature>
<feature type="domain" description="RIIa" evidence="3">
    <location>
        <begin position="44"/>
        <end position="81"/>
    </location>
</feature>
<keyword evidence="1" id="KW-0175">Coiled coil</keyword>
<feature type="compositionally biased region" description="Low complexity" evidence="2">
    <location>
        <begin position="526"/>
        <end position="535"/>
    </location>
</feature>
<feature type="compositionally biased region" description="Basic residues" evidence="2">
    <location>
        <begin position="404"/>
        <end position="418"/>
    </location>
</feature>
<dbReference type="InterPro" id="IPR003117">
    <property type="entry name" value="cAMP_dep_PK_reg_su_I/II_a/b"/>
</dbReference>
<sequence length="1741" mass="195866">MSQPAIEFYFLPTIIQLPKHKKKNMATESSKHPSGYLVAPRVPQGLAAAVEGLTREVIRQRPEDIYVFAAHHFEKLLKLRQEYGTSGIPLEKDSRTLRDMGLSHLMIPKNEKDLTRARDTAEQSGWSVNQTAKVLKRHRSIVGDIGDSGDAFTIIRSRVNNNDRISPINKYNYTNDNTSDENYQKYSKRFNQRSWSIEDRLFCSTETKNNPKIITRIPSTGMLAKDIKTELRKNRISSRERRSSRCKPDERQRSDTNEINNYDIRSSSRKSSGQRGQDDSQLRRRSSENLIESSGNRMIKTPSMDKVKDYVVHKFSTTKSIEELQSVKYVEKVQEIIDETGQIIKEKVEQLKNGIYIDKKLRSRSNSKNNIDAENKSRESSGIEGKLTETNNVLDNLSANLGKSNRRSKSARGLRRMKSVSTMSSEDSNADNTDKNEELMISALLIENRKKDGLDTRLNETKNILENIYSGFPKPVRCSRSEKGSRSNLTSDLSSQKSEELETMLNETKNISSNFTEQNGLRKSRGSGNASSLSSKSDESDHAESQKNIEVSLPVVRPPSAKNNSKNHVKNDSQAIILPAISPEVSKSASKKDEFSLPILSSPGTSPPLSSTLEDSKLPGSADSISRENYINKVQVDEVFKDSLDVTPEPLDLPLRPDSLEPEEQDLTSDLKDKLLEIQEAEKNIEKIFTTDENKETNSKDPFKEKLIELMEVEKGIEKILVDNQLVENTEENLLDKENEAEKIEILESKENVKKLEIEENKNLGESSDTYILSEKSPTDIPETVTTVIIPDFPQTPDSDSLPIDFEIGDSEAAELIPGLSMTIEELDESVDATSIPVNLESLGEVILPEDNPESSVDFVSPMDELIIIPKKDLQSINEDVLHEEELIENNNQLNSPKDIQNIEEDSGNLISTSRIDTSDISGDLTGIDNTSTLSTSAKETTVTDGQIELSKRQENSAENEELSSDTVSAETTNEAKETTVTDGTSFSLDPMRPFIPELNLDSLQDITVSSFKMTEDDNEDPGEIDQENTITSITETLTPDEHKKITTTTTTTAREEDEELNIFEFSDADLVVDVESETTGSEKIVLNESNEFQDENLITPEIIEEPCIKKYVEIVEPPFEKEIVKLIEPDVVNNESSVPDNLPDQTIDLKSDENEKKIIENNLEKASESDQGTEEIEDNFVDEDTPLAVSRSASQCTTRRVSSGNLARLKEEQRFDEGEEIEMTNESIKDKPTTPKLDNTLLKEEIKLNESLDITIVDESSEFNDLVSAGNSNDDISNENALEESRKYHIYVPELDQTEETTTITTTESSFNSAATKIQAGVRGFLTRRRFQRMHHLNSTLNSVPSIQDSIVIDGNSLDNLEPTVELEDAAKKIQSNFRSYKARQRLRREDAMQKTTLSMERAFGDNGICHTGEFHDCIPLPIFDFMKNDDNNTQTESLMTNKFDEISMDTLDKKNKQKELGMMFEISPNTPVVQFGIVPKINKLVDVVVITKDESTVQNSYLNFITSVEDTDINPHLIKNSTDQLKQADQLNDSLVEDNTQESMDFSPRKGVIIEEITSLEEAKILQEIKESSKAQSDIEENVSNEKIDTQVVQVNDKQIIEKKNDDKVNESTDNLNIEKEKKIINLKCPTQENKLSQYGSEDYSVSHDTTLTPSNPTKSLSLSQESQLAGDRIESPITMMQIVPPTRSESLVRDDSSDIPSSNDEKQYESIKDQSKILKLQTDENSKKNITIISNNIS</sequence>
<evidence type="ECO:0000256" key="1">
    <source>
        <dbReference type="SAM" id="Coils"/>
    </source>
</evidence>
<feature type="region of interest" description="Disordered" evidence="2">
    <location>
        <begin position="233"/>
        <end position="302"/>
    </location>
</feature>
<name>A0A834XRE1_APHGI</name>
<feature type="region of interest" description="Disordered" evidence="2">
    <location>
        <begin position="914"/>
        <end position="990"/>
    </location>
</feature>
<dbReference type="Pfam" id="PF02197">
    <property type="entry name" value="RIIa"/>
    <property type="match status" value="1"/>
</dbReference>